<name>A0A4S2GYT6_9PROT</name>
<dbReference type="AlphaFoldDB" id="A0A4S2GYT6"/>
<dbReference type="OrthoDB" id="9807125at2"/>
<dbReference type="PANTHER" id="PTHR43080:SF2">
    <property type="entry name" value="CBS DOMAIN-CONTAINING PROTEIN"/>
    <property type="match status" value="1"/>
</dbReference>
<protein>
    <submittedName>
        <fullName evidence="4">CBS domain-containing protein</fullName>
    </submittedName>
</protein>
<dbReference type="SUPFAM" id="SSF54631">
    <property type="entry name" value="CBS-domain pair"/>
    <property type="match status" value="1"/>
</dbReference>
<dbReference type="InterPro" id="IPR046342">
    <property type="entry name" value="CBS_dom_sf"/>
</dbReference>
<proteinExistence type="predicted"/>
<reference evidence="4 5" key="1">
    <citation type="journal article" date="2017" name="Int. J. Syst. Evol. Microbiol.">
        <title>Marinicauda algicola sp. nov., isolated from a marine red alga Rhodosorus marinus.</title>
        <authorList>
            <person name="Jeong S.E."/>
            <person name="Jeon S.H."/>
            <person name="Chun B.H."/>
            <person name="Kim D.W."/>
            <person name="Jeon C.O."/>
        </authorList>
    </citation>
    <scope>NUCLEOTIDE SEQUENCE [LARGE SCALE GENOMIC DNA]</scope>
    <source>
        <strain evidence="4 5">JCM 31718</strain>
    </source>
</reference>
<feature type="domain" description="CBS" evidence="3">
    <location>
        <begin position="7"/>
        <end position="66"/>
    </location>
</feature>
<evidence type="ECO:0000256" key="2">
    <source>
        <dbReference type="PROSITE-ProRule" id="PRU00703"/>
    </source>
</evidence>
<dbReference type="SMART" id="SM00116">
    <property type="entry name" value="CBS"/>
    <property type="match status" value="2"/>
</dbReference>
<dbReference type="PROSITE" id="PS51371">
    <property type="entry name" value="CBS"/>
    <property type="match status" value="2"/>
</dbReference>
<dbReference type="Proteomes" id="UP000308054">
    <property type="component" value="Unassembled WGS sequence"/>
</dbReference>
<dbReference type="InterPro" id="IPR044725">
    <property type="entry name" value="CBSX3_CBS_dom"/>
</dbReference>
<accession>A0A4S2GYT6</accession>
<dbReference type="RefSeq" id="WP_135996088.1">
    <property type="nucleotide sequence ID" value="NZ_CP071057.1"/>
</dbReference>
<evidence type="ECO:0000259" key="3">
    <source>
        <dbReference type="PROSITE" id="PS51371"/>
    </source>
</evidence>
<gene>
    <name evidence="4" type="ORF">E5163_10450</name>
</gene>
<evidence type="ECO:0000313" key="5">
    <source>
        <dbReference type="Proteomes" id="UP000308054"/>
    </source>
</evidence>
<keyword evidence="1 2" id="KW-0129">CBS domain</keyword>
<keyword evidence="5" id="KW-1185">Reference proteome</keyword>
<dbReference type="InterPro" id="IPR000644">
    <property type="entry name" value="CBS_dom"/>
</dbReference>
<sequence length="143" mass="15341">MNASRILSEKGSEVFTIAPTMTLLDAARELTDRKVGAVVIMEDGGKPQGVFSERDLAREIAGGGASVLTEPVSGVMSRDLVTAGRDATVDELMGLMTDRRVRHILILEDGQLVGVVSIGDVVKRKIAEAEREAESLKQYIESA</sequence>
<dbReference type="CDD" id="cd04623">
    <property type="entry name" value="CBS_pair_bac_euk"/>
    <property type="match status" value="1"/>
</dbReference>
<dbReference type="EMBL" id="SRXW01000003">
    <property type="protein sequence ID" value="TGY88243.1"/>
    <property type="molecule type" value="Genomic_DNA"/>
</dbReference>
<organism evidence="4 5">
    <name type="scientific">Marinicauda algicola</name>
    <dbReference type="NCBI Taxonomy" id="2029849"/>
    <lineage>
        <taxon>Bacteria</taxon>
        <taxon>Pseudomonadati</taxon>
        <taxon>Pseudomonadota</taxon>
        <taxon>Alphaproteobacteria</taxon>
        <taxon>Maricaulales</taxon>
        <taxon>Maricaulaceae</taxon>
        <taxon>Marinicauda</taxon>
    </lineage>
</organism>
<evidence type="ECO:0000256" key="1">
    <source>
        <dbReference type="ARBA" id="ARBA00023122"/>
    </source>
</evidence>
<comment type="caution">
    <text evidence="4">The sequence shown here is derived from an EMBL/GenBank/DDBJ whole genome shotgun (WGS) entry which is preliminary data.</text>
</comment>
<feature type="domain" description="CBS" evidence="3">
    <location>
        <begin position="76"/>
        <end position="131"/>
    </location>
</feature>
<dbReference type="InterPro" id="IPR051257">
    <property type="entry name" value="Diverse_CBS-Domain"/>
</dbReference>
<evidence type="ECO:0000313" key="4">
    <source>
        <dbReference type="EMBL" id="TGY88243.1"/>
    </source>
</evidence>
<dbReference type="Gene3D" id="3.10.580.10">
    <property type="entry name" value="CBS-domain"/>
    <property type="match status" value="1"/>
</dbReference>
<dbReference type="Pfam" id="PF00571">
    <property type="entry name" value="CBS"/>
    <property type="match status" value="2"/>
</dbReference>
<dbReference type="PANTHER" id="PTHR43080">
    <property type="entry name" value="CBS DOMAIN-CONTAINING PROTEIN CBSX3, MITOCHONDRIAL"/>
    <property type="match status" value="1"/>
</dbReference>